<evidence type="ECO:0000256" key="9">
    <source>
        <dbReference type="SAM" id="MobiDB-lite"/>
    </source>
</evidence>
<keyword evidence="7" id="KW-0819">tRNA processing</keyword>
<dbReference type="EMBL" id="HBUF01396427">
    <property type="protein sequence ID" value="CAG6735657.1"/>
    <property type="molecule type" value="Transcribed_RNA"/>
</dbReference>
<keyword evidence="8" id="KW-0539">Nucleus</keyword>
<dbReference type="AlphaFoldDB" id="A0A8D9E039"/>
<evidence type="ECO:0000256" key="2">
    <source>
        <dbReference type="ARBA" id="ARBA00004496"/>
    </source>
</evidence>
<feature type="compositionally biased region" description="Basic and acidic residues" evidence="9">
    <location>
        <begin position="316"/>
        <end position="328"/>
    </location>
</feature>
<feature type="region of interest" description="Disordered" evidence="9">
    <location>
        <begin position="316"/>
        <end position="350"/>
    </location>
</feature>
<accession>A0A8D9E039</accession>
<dbReference type="InterPro" id="IPR008728">
    <property type="entry name" value="Elongator_complex_protein_4"/>
</dbReference>
<dbReference type="CDD" id="cd19494">
    <property type="entry name" value="Elp4"/>
    <property type="match status" value="1"/>
</dbReference>
<evidence type="ECO:0000256" key="3">
    <source>
        <dbReference type="ARBA" id="ARBA00005043"/>
    </source>
</evidence>
<protein>
    <recommendedName>
        <fullName evidence="5">Elongator complex protein 4</fullName>
    </recommendedName>
</protein>
<dbReference type="InterPro" id="IPR027417">
    <property type="entry name" value="P-loop_NTPase"/>
</dbReference>
<comment type="pathway">
    <text evidence="3">tRNA modification; 5-methoxycarbonylmethyl-2-thiouridine-tRNA biosynthesis.</text>
</comment>
<comment type="subcellular location">
    <subcellularLocation>
        <location evidence="2">Cytoplasm</location>
    </subcellularLocation>
    <subcellularLocation>
        <location evidence="1">Nucleus</location>
    </subcellularLocation>
</comment>
<evidence type="ECO:0000256" key="4">
    <source>
        <dbReference type="ARBA" id="ARBA00007573"/>
    </source>
</evidence>
<proteinExistence type="inferred from homology"/>
<dbReference type="Pfam" id="PF05625">
    <property type="entry name" value="PAXNEB"/>
    <property type="match status" value="1"/>
</dbReference>
<name>A0A8D9E039_9HEMI</name>
<dbReference type="Gene3D" id="3.40.50.300">
    <property type="entry name" value="P-loop containing nucleotide triphosphate hydrolases"/>
    <property type="match status" value="1"/>
</dbReference>
<dbReference type="PANTHER" id="PTHR12896">
    <property type="entry name" value="PAX6 NEIGHBOR PROTEIN PAXNEB"/>
    <property type="match status" value="1"/>
</dbReference>
<evidence type="ECO:0000256" key="1">
    <source>
        <dbReference type="ARBA" id="ARBA00004123"/>
    </source>
</evidence>
<evidence type="ECO:0000256" key="8">
    <source>
        <dbReference type="ARBA" id="ARBA00023242"/>
    </source>
</evidence>
<sequence length="350" mass="38567">MSAAPRFTSLPGTKVSAVRSLLLTSTGIITLDPIIGGGIPVGSILLLEEDEGSTYSKLMLKCFLSVGLSCGHPLFIATQKTAPQSVAKELMPSLEETNVPEHKLLPKDSQDELKIAWRYQNAPQLDSTRSSPSSFSQVFDLSQTVSEDTLGKADIKYFPECFDKDQFTYEDLFSAIQTVVLERHHVDHPKLKTVLKIGIQGLGSDLWQGDLVRFMYKLSNLIKSSYACVMITLSTSCLDPGTVSRCQHLADIVLRLDTLSPGDRDHYLNEYHGLFYISKQSSMNSLGVHIPDSNDWGFKLKRRRFIIEKLHLPPELQDSKQREQDDSIPRITCGGGGGGGGSGKSAALDF</sequence>
<keyword evidence="6" id="KW-0963">Cytoplasm</keyword>
<evidence type="ECO:0000313" key="10">
    <source>
        <dbReference type="EMBL" id="CAG6735657.1"/>
    </source>
</evidence>
<evidence type="ECO:0000256" key="6">
    <source>
        <dbReference type="ARBA" id="ARBA00022490"/>
    </source>
</evidence>
<dbReference type="UniPathway" id="UPA00988"/>
<dbReference type="GO" id="GO:0008023">
    <property type="term" value="C:transcription elongation factor complex"/>
    <property type="evidence" value="ECO:0007669"/>
    <property type="project" value="TreeGrafter"/>
</dbReference>
<reference evidence="10" key="1">
    <citation type="submission" date="2021-05" db="EMBL/GenBank/DDBJ databases">
        <authorList>
            <person name="Alioto T."/>
            <person name="Alioto T."/>
            <person name="Gomez Garrido J."/>
        </authorList>
    </citation>
    <scope>NUCLEOTIDE SEQUENCE</scope>
</reference>
<dbReference type="GO" id="GO:0005737">
    <property type="term" value="C:cytoplasm"/>
    <property type="evidence" value="ECO:0007669"/>
    <property type="project" value="UniProtKB-SubCell"/>
</dbReference>
<dbReference type="GO" id="GO:0002098">
    <property type="term" value="P:tRNA wobble uridine modification"/>
    <property type="evidence" value="ECO:0007669"/>
    <property type="project" value="InterPro"/>
</dbReference>
<feature type="compositionally biased region" description="Gly residues" evidence="9">
    <location>
        <begin position="333"/>
        <end position="343"/>
    </location>
</feature>
<dbReference type="PANTHER" id="PTHR12896:SF1">
    <property type="entry name" value="ELONGATOR COMPLEX PROTEIN 4"/>
    <property type="match status" value="1"/>
</dbReference>
<organism evidence="10">
    <name type="scientific">Cacopsylla melanoneura</name>
    <dbReference type="NCBI Taxonomy" id="428564"/>
    <lineage>
        <taxon>Eukaryota</taxon>
        <taxon>Metazoa</taxon>
        <taxon>Ecdysozoa</taxon>
        <taxon>Arthropoda</taxon>
        <taxon>Hexapoda</taxon>
        <taxon>Insecta</taxon>
        <taxon>Pterygota</taxon>
        <taxon>Neoptera</taxon>
        <taxon>Paraneoptera</taxon>
        <taxon>Hemiptera</taxon>
        <taxon>Sternorrhyncha</taxon>
        <taxon>Psylloidea</taxon>
        <taxon>Psyllidae</taxon>
        <taxon>Psyllinae</taxon>
        <taxon>Cacopsylla</taxon>
    </lineage>
</organism>
<evidence type="ECO:0000256" key="7">
    <source>
        <dbReference type="ARBA" id="ARBA00022694"/>
    </source>
</evidence>
<comment type="similarity">
    <text evidence="4">Belongs to the ELP4 family.</text>
</comment>
<dbReference type="GO" id="GO:0033588">
    <property type="term" value="C:elongator holoenzyme complex"/>
    <property type="evidence" value="ECO:0007669"/>
    <property type="project" value="InterPro"/>
</dbReference>
<evidence type="ECO:0000256" key="5">
    <source>
        <dbReference type="ARBA" id="ARBA00020265"/>
    </source>
</evidence>
<dbReference type="EMBL" id="HBUF01396426">
    <property type="protein sequence ID" value="CAG6735656.1"/>
    <property type="molecule type" value="Transcribed_RNA"/>
</dbReference>